<organism evidence="1 2">
    <name type="scientific">Trichinella papuae</name>
    <dbReference type="NCBI Taxonomy" id="268474"/>
    <lineage>
        <taxon>Eukaryota</taxon>
        <taxon>Metazoa</taxon>
        <taxon>Ecdysozoa</taxon>
        <taxon>Nematoda</taxon>
        <taxon>Enoplea</taxon>
        <taxon>Dorylaimia</taxon>
        <taxon>Trichinellida</taxon>
        <taxon>Trichinellidae</taxon>
        <taxon>Trichinella</taxon>
    </lineage>
</organism>
<dbReference type="AlphaFoldDB" id="A0A0V1M086"/>
<accession>A0A0V1M086</accession>
<evidence type="ECO:0000313" key="1">
    <source>
        <dbReference type="EMBL" id="KRZ65120.1"/>
    </source>
</evidence>
<proteinExistence type="predicted"/>
<evidence type="ECO:0000313" key="2">
    <source>
        <dbReference type="Proteomes" id="UP000054843"/>
    </source>
</evidence>
<dbReference type="Proteomes" id="UP000054843">
    <property type="component" value="Unassembled WGS sequence"/>
</dbReference>
<reference evidence="1 2" key="1">
    <citation type="submission" date="2015-01" db="EMBL/GenBank/DDBJ databases">
        <title>Evolution of Trichinella species and genotypes.</title>
        <authorList>
            <person name="Korhonen P.K."/>
            <person name="Edoardo P."/>
            <person name="Giuseppe L.R."/>
            <person name="Gasser R.B."/>
        </authorList>
    </citation>
    <scope>NUCLEOTIDE SEQUENCE [LARGE SCALE GENOMIC DNA]</scope>
    <source>
        <strain evidence="1">ISS1980</strain>
    </source>
</reference>
<comment type="caution">
    <text evidence="1">The sequence shown here is derived from an EMBL/GenBank/DDBJ whole genome shotgun (WGS) entry which is preliminary data.</text>
</comment>
<gene>
    <name evidence="1" type="ORF">T10_7663</name>
</gene>
<keyword evidence="2" id="KW-1185">Reference proteome</keyword>
<protein>
    <submittedName>
        <fullName evidence="1">Uncharacterized protein</fullName>
    </submittedName>
</protein>
<dbReference type="EMBL" id="JYDO01000514">
    <property type="protein sequence ID" value="KRZ65120.1"/>
    <property type="molecule type" value="Genomic_DNA"/>
</dbReference>
<name>A0A0V1M086_9BILA</name>
<sequence length="137" mass="15152">MEAYCSLRTGSWAKRRSTAPNRLRANSKLLGRFISPLFFNSRTEYLDPSNERLSRKLFSCSDISGSPFEPTPISSISQNRLNVLSMLWSINAQRVVVTGDEGLAITGPQMIHPSTDSTATGLLRISTCVHGYCIGLR</sequence>